<evidence type="ECO:0000313" key="2">
    <source>
        <dbReference type="EMBL" id="TGY16238.1"/>
    </source>
</evidence>
<protein>
    <submittedName>
        <fullName evidence="2">Uncharacterized protein</fullName>
    </submittedName>
</protein>
<evidence type="ECO:0000313" key="3">
    <source>
        <dbReference type="Proteomes" id="UP000309117"/>
    </source>
</evidence>
<dbReference type="Proteomes" id="UP000309117">
    <property type="component" value="Unassembled WGS sequence"/>
</dbReference>
<accession>A0A4S2BMX1</accession>
<gene>
    <name evidence="2" type="ORF">E5351_03440</name>
</gene>
<dbReference type="EMBL" id="SRYV01000005">
    <property type="protein sequence ID" value="TGY16238.1"/>
    <property type="molecule type" value="Genomic_DNA"/>
</dbReference>
<feature type="transmembrane region" description="Helical" evidence="1">
    <location>
        <begin position="71"/>
        <end position="96"/>
    </location>
</feature>
<keyword evidence="1" id="KW-1133">Transmembrane helix</keyword>
<comment type="caution">
    <text evidence="2">The sequence shown here is derived from an EMBL/GenBank/DDBJ whole genome shotgun (WGS) entry which is preliminary data.</text>
</comment>
<dbReference type="AlphaFoldDB" id="A0A4S2BMX1"/>
<sequence>MEIQKYNKRRLFWLRFSGWFCLLPASVYLAMLQNSSAPYSYIFLAELVIIVIFAVYLLSTAKSSRWTKAGNIMKLMIFAIIFVSLVIFIPLCFAYYNCRKQSM</sequence>
<keyword evidence="1" id="KW-0812">Transmembrane</keyword>
<name>A0A4S2BMX1_9LACO</name>
<keyword evidence="1" id="KW-0472">Membrane</keyword>
<evidence type="ECO:0000256" key="1">
    <source>
        <dbReference type="SAM" id="Phobius"/>
    </source>
</evidence>
<reference evidence="2 3" key="1">
    <citation type="submission" date="2019-04" db="EMBL/GenBank/DDBJ databases">
        <title>Microbes associate with the intestines of laboratory mice.</title>
        <authorList>
            <person name="Navarre W."/>
            <person name="Wong E."/>
            <person name="Huang K."/>
            <person name="Tropini C."/>
            <person name="Ng K."/>
            <person name="Yu B."/>
        </authorList>
    </citation>
    <scope>NUCLEOTIDE SEQUENCE [LARGE SCALE GENOMIC DNA]</scope>
    <source>
        <strain evidence="2 3">NM61_E11</strain>
    </source>
</reference>
<feature type="transmembrane region" description="Helical" evidence="1">
    <location>
        <begin position="38"/>
        <end position="59"/>
    </location>
</feature>
<feature type="transmembrane region" description="Helical" evidence="1">
    <location>
        <begin position="12"/>
        <end position="32"/>
    </location>
</feature>
<organism evidence="2 3">
    <name type="scientific">Lactobacillus intestinalis</name>
    <dbReference type="NCBI Taxonomy" id="151781"/>
    <lineage>
        <taxon>Bacteria</taxon>
        <taxon>Bacillati</taxon>
        <taxon>Bacillota</taxon>
        <taxon>Bacilli</taxon>
        <taxon>Lactobacillales</taxon>
        <taxon>Lactobacillaceae</taxon>
        <taxon>Lactobacillus</taxon>
    </lineage>
</organism>
<proteinExistence type="predicted"/>
<dbReference type="RefSeq" id="WP_004040004.1">
    <property type="nucleotide sequence ID" value="NZ_AQFR02000003.1"/>
</dbReference>